<dbReference type="EMBL" id="AP021861">
    <property type="protein sequence ID" value="BBO34776.1"/>
    <property type="molecule type" value="Genomic_DNA"/>
</dbReference>
<gene>
    <name evidence="1" type="ORF">PLANPX_4388</name>
</gene>
<proteinExistence type="predicted"/>
<dbReference type="Proteomes" id="UP000326837">
    <property type="component" value="Chromosome"/>
</dbReference>
<dbReference type="KEGG" id="lpav:PLANPX_4388"/>
<reference evidence="2" key="1">
    <citation type="submission" date="2019-10" db="EMBL/GenBank/DDBJ databases">
        <title>Lacipirellula parvula gen. nov., sp. nov., representing a lineage of planctomycetes widespread in freshwater anoxic habitats, and description of the family Lacipirellulaceae.</title>
        <authorList>
            <person name="Dedysh S.N."/>
            <person name="Kulichevskaya I.S."/>
            <person name="Beletsky A.V."/>
            <person name="Rakitin A.L."/>
            <person name="Mardanov A.V."/>
            <person name="Ivanova A.A."/>
            <person name="Saltykova V.X."/>
            <person name="Rijpstra W.I.C."/>
            <person name="Sinninghe Damste J.S."/>
            <person name="Ravin N.V."/>
        </authorList>
    </citation>
    <scope>NUCLEOTIDE SEQUENCE [LARGE SCALE GENOMIC DNA]</scope>
    <source>
        <strain evidence="2">PX69</strain>
    </source>
</reference>
<accession>A0A5K7XK14</accession>
<sequence>MSNHRKGSPAEERPSFPGFFSKGFRTMLERSFGVAARRRRTLDALVRHVAEASVEAICRLVQERVEAMGPCETRGYVRARAAREIRQQTRLAFSQQPGVDPSWELLVVVRSTERVVPLAMRQLAAVRQNCEMPQRRAA</sequence>
<dbReference type="AlphaFoldDB" id="A0A5K7XK14"/>
<evidence type="ECO:0000313" key="1">
    <source>
        <dbReference type="EMBL" id="BBO34776.1"/>
    </source>
</evidence>
<name>A0A5K7XK14_9BACT</name>
<protein>
    <submittedName>
        <fullName evidence="1">Uncharacterized protein</fullName>
    </submittedName>
</protein>
<keyword evidence="2" id="KW-1185">Reference proteome</keyword>
<organism evidence="1 2">
    <name type="scientific">Lacipirellula parvula</name>
    <dbReference type="NCBI Taxonomy" id="2650471"/>
    <lineage>
        <taxon>Bacteria</taxon>
        <taxon>Pseudomonadati</taxon>
        <taxon>Planctomycetota</taxon>
        <taxon>Planctomycetia</taxon>
        <taxon>Pirellulales</taxon>
        <taxon>Lacipirellulaceae</taxon>
        <taxon>Lacipirellula</taxon>
    </lineage>
</organism>
<evidence type="ECO:0000313" key="2">
    <source>
        <dbReference type="Proteomes" id="UP000326837"/>
    </source>
</evidence>